<dbReference type="InterPro" id="IPR001501">
    <property type="entry name" value="Ni-dep_hyd_lsu"/>
</dbReference>
<keyword evidence="4 7" id="KW-0533">Nickel</keyword>
<comment type="similarity">
    <text evidence="3">Belongs to the [NiFe]/[NiFeSe] hydrogenase large subunit family.</text>
</comment>
<accession>A0A1W6MWJ5</accession>
<evidence type="ECO:0000256" key="1">
    <source>
        <dbReference type="ARBA" id="ARBA00001967"/>
    </source>
</evidence>
<proteinExistence type="inferred from homology"/>
<dbReference type="GO" id="GO:0016151">
    <property type="term" value="F:nickel cation binding"/>
    <property type="evidence" value="ECO:0007669"/>
    <property type="project" value="InterPro"/>
</dbReference>
<keyword evidence="5 7" id="KW-0479">Metal-binding</keyword>
<dbReference type="STRING" id="655015.B1812_13120"/>
<keyword evidence="9" id="KW-1185">Reference proteome</keyword>
<gene>
    <name evidence="8" type="ORF">B1812_13120</name>
</gene>
<reference evidence="8 9" key="1">
    <citation type="submission" date="2017-02" db="EMBL/GenBank/DDBJ databases">
        <authorList>
            <person name="Peterson S.W."/>
        </authorList>
    </citation>
    <scope>NUCLEOTIDE SEQUENCE [LARGE SCALE GENOMIC DNA]</scope>
    <source>
        <strain evidence="8 9">S285</strain>
    </source>
</reference>
<dbReference type="InterPro" id="IPR050867">
    <property type="entry name" value="NiFe/NiFeSe_hydrgnase_LSU"/>
</dbReference>
<evidence type="ECO:0000313" key="8">
    <source>
        <dbReference type="EMBL" id="ARN81869.1"/>
    </source>
</evidence>
<feature type="binding site" evidence="7">
    <location>
        <position position="60"/>
    </location>
    <ligand>
        <name>Ni(2+)</name>
        <dbReference type="ChEBI" id="CHEBI:49786"/>
    </ligand>
</feature>
<evidence type="ECO:0000256" key="6">
    <source>
        <dbReference type="ARBA" id="ARBA00023002"/>
    </source>
</evidence>
<sequence length="483" mass="51642">MTRIVIGPFNRVEGDLELALDVVDGVVREARVAANLYRGFEQILLGRPSEDALAIAPRICGICSVSQSLAVAAMLRAAQGARPAPNGLLLTNIAHAAENIADHLTHFYVFFMPDFARAGYAGRPWFETIEARFKATKGACLREVLPARAGLLEVMGVIAGKWPHSLAFRAGGVTHAPDLSAKIKLLGIIARFRAFLERSLFGAPLEAVTALESLADLDAFVEGAGREGDFAAFVKIARALSLEAMGFGPGLMMSGGAYRGPEGHYFPAGVLDARTGALRGFDLAGVREDVSHSYMRDSDPDPAKAQTIPAVNRDGAYSFAKAPRLSGEPVEVGALPRQAIAGHPLILRMIARDGASNVFARVVARLLEIALLTQAMEAWVQRIEPKEKFCADDATARDGAVVGCVEAARGTLTHWASLRDDRYTTYQIIAPTTWNFSPRCAAGRPGPLEFALQGLEVGNDGAASVAVQHIVRSFDPCMVCTAH</sequence>
<dbReference type="GO" id="GO:0008901">
    <property type="term" value="F:ferredoxin hydrogenase activity"/>
    <property type="evidence" value="ECO:0007669"/>
    <property type="project" value="InterPro"/>
</dbReference>
<dbReference type="Proteomes" id="UP000193978">
    <property type="component" value="Chromosome"/>
</dbReference>
<comment type="cofactor">
    <cofactor evidence="7">
        <name>Fe cation</name>
        <dbReference type="ChEBI" id="CHEBI:24875"/>
    </cofactor>
</comment>
<evidence type="ECO:0000313" key="9">
    <source>
        <dbReference type="Proteomes" id="UP000193978"/>
    </source>
</evidence>
<evidence type="ECO:0000256" key="4">
    <source>
        <dbReference type="ARBA" id="ARBA00022596"/>
    </source>
</evidence>
<protein>
    <submittedName>
        <fullName evidence="8">HupV protein</fullName>
    </submittedName>
</protein>
<evidence type="ECO:0000256" key="2">
    <source>
        <dbReference type="ARBA" id="ARBA00004196"/>
    </source>
</evidence>
<dbReference type="EMBL" id="CP019948">
    <property type="protein sequence ID" value="ARN81869.1"/>
    <property type="molecule type" value="Genomic_DNA"/>
</dbReference>
<comment type="subcellular location">
    <subcellularLocation>
        <location evidence="2">Cell envelope</location>
    </subcellularLocation>
</comment>
<keyword evidence="7" id="KW-0460">Magnesium</keyword>
<dbReference type="PROSITE" id="PS00507">
    <property type="entry name" value="NI_HGENASE_L_1"/>
    <property type="match status" value="1"/>
</dbReference>
<keyword evidence="7" id="KW-0408">Iron</keyword>
<comment type="cofactor">
    <cofactor evidence="1 7">
        <name>Ni(2+)</name>
        <dbReference type="ChEBI" id="CHEBI:49786"/>
    </cofactor>
</comment>
<dbReference type="Gene3D" id="1.10.645.10">
    <property type="entry name" value="Cytochrome-c3 Hydrogenase, chain B"/>
    <property type="match status" value="1"/>
</dbReference>
<feature type="binding site" evidence="7">
    <location>
        <position position="41"/>
    </location>
    <ligand>
        <name>Mg(2+)</name>
        <dbReference type="ChEBI" id="CHEBI:18420"/>
    </ligand>
</feature>
<dbReference type="OrthoDB" id="9761717at2"/>
<dbReference type="GO" id="GO:0030313">
    <property type="term" value="C:cell envelope"/>
    <property type="evidence" value="ECO:0007669"/>
    <property type="project" value="UniProtKB-SubCell"/>
</dbReference>
<evidence type="ECO:0000256" key="3">
    <source>
        <dbReference type="ARBA" id="ARBA00009292"/>
    </source>
</evidence>
<dbReference type="AlphaFoldDB" id="A0A1W6MWJ5"/>
<evidence type="ECO:0000256" key="5">
    <source>
        <dbReference type="ARBA" id="ARBA00022723"/>
    </source>
</evidence>
<dbReference type="InterPro" id="IPR018194">
    <property type="entry name" value="Ni-dep_hyd_lsu_Ni_BS"/>
</dbReference>
<name>A0A1W6MWJ5_9HYPH</name>
<dbReference type="PANTHER" id="PTHR42958">
    <property type="entry name" value="HYDROGENASE-2 LARGE CHAIN"/>
    <property type="match status" value="1"/>
</dbReference>
<feature type="binding site" evidence="7">
    <location>
        <position position="428"/>
    </location>
    <ligand>
        <name>Mg(2+)</name>
        <dbReference type="ChEBI" id="CHEBI:18420"/>
    </ligand>
</feature>
<dbReference type="Pfam" id="PF00374">
    <property type="entry name" value="NiFeSe_Hases"/>
    <property type="match status" value="2"/>
</dbReference>
<evidence type="ECO:0000256" key="7">
    <source>
        <dbReference type="PIRSR" id="PIRSR601501-1"/>
    </source>
</evidence>
<feature type="binding site" evidence="7">
    <location>
        <position position="63"/>
    </location>
    <ligand>
        <name>Ni(2+)</name>
        <dbReference type="ChEBI" id="CHEBI:49786"/>
    </ligand>
</feature>
<feature type="binding site" evidence="7">
    <location>
        <position position="483"/>
    </location>
    <ligand>
        <name>Mg(2+)</name>
        <dbReference type="ChEBI" id="CHEBI:18420"/>
    </ligand>
</feature>
<dbReference type="KEGG" id="mbry:B1812_13120"/>
<organism evidence="8 9">
    <name type="scientific">Methylocystis bryophila</name>
    <dbReference type="NCBI Taxonomy" id="655015"/>
    <lineage>
        <taxon>Bacteria</taxon>
        <taxon>Pseudomonadati</taxon>
        <taxon>Pseudomonadota</taxon>
        <taxon>Alphaproteobacteria</taxon>
        <taxon>Hyphomicrobiales</taxon>
        <taxon>Methylocystaceae</taxon>
        <taxon>Methylocystis</taxon>
    </lineage>
</organism>
<feature type="binding site" evidence="7">
    <location>
        <position position="480"/>
    </location>
    <ligand>
        <name>Fe cation</name>
        <dbReference type="ChEBI" id="CHEBI:24875"/>
    </ligand>
</feature>
<dbReference type="PANTHER" id="PTHR42958:SF4">
    <property type="entry name" value="HYDROGENASE EXPRESSION_FORMATION PROTEIN HUPK"/>
    <property type="match status" value="1"/>
</dbReference>
<dbReference type="RefSeq" id="WP_085771987.1">
    <property type="nucleotide sequence ID" value="NZ_AP027149.1"/>
</dbReference>
<keyword evidence="6" id="KW-0560">Oxidoreductase</keyword>
<feature type="binding site" evidence="7">
    <location>
        <position position="477"/>
    </location>
    <ligand>
        <name>Ni(2+)</name>
        <dbReference type="ChEBI" id="CHEBI:49786"/>
    </ligand>
</feature>
<dbReference type="InterPro" id="IPR029014">
    <property type="entry name" value="NiFe-Hase_large"/>
</dbReference>
<feature type="binding site" evidence="7">
    <location>
        <position position="63"/>
    </location>
    <ligand>
        <name>Fe cation</name>
        <dbReference type="ChEBI" id="CHEBI:24875"/>
    </ligand>
</feature>
<dbReference type="SUPFAM" id="SSF56762">
    <property type="entry name" value="HydB/Nqo4-like"/>
    <property type="match status" value="1"/>
</dbReference>